<dbReference type="PANTHER" id="PTHR22938:SF0">
    <property type="entry name" value="E3 UBIQUITIN-PROTEIN LIGASE ZNF598"/>
    <property type="match status" value="1"/>
</dbReference>
<dbReference type="PANTHER" id="PTHR22938">
    <property type="entry name" value="ZINC FINGER PROTEIN 598"/>
    <property type="match status" value="1"/>
</dbReference>
<keyword evidence="2 4" id="KW-0863">Zinc-finger</keyword>
<keyword evidence="1" id="KW-0479">Metal-binding</keyword>
<feature type="compositionally biased region" description="Basic and acidic residues" evidence="5">
    <location>
        <begin position="797"/>
        <end position="807"/>
    </location>
</feature>
<protein>
    <submittedName>
        <fullName evidence="7">ZINC FINGER PROTEIN 598 domain containing protein</fullName>
    </submittedName>
</protein>
<dbReference type="VEuPathDB" id="PiroplasmaDB:BOVATA_019500"/>
<dbReference type="SMART" id="SM00355">
    <property type="entry name" value="ZnF_C2H2"/>
    <property type="match status" value="3"/>
</dbReference>
<keyword evidence="3" id="KW-0862">Zinc</keyword>
<dbReference type="InterPro" id="IPR001841">
    <property type="entry name" value="Znf_RING"/>
</dbReference>
<dbReference type="OrthoDB" id="3838338at2759"/>
<dbReference type="GO" id="GO:0061630">
    <property type="term" value="F:ubiquitin protein ligase activity"/>
    <property type="evidence" value="ECO:0007669"/>
    <property type="project" value="InterPro"/>
</dbReference>
<feature type="compositionally biased region" description="Basic and acidic residues" evidence="5">
    <location>
        <begin position="830"/>
        <end position="840"/>
    </location>
</feature>
<evidence type="ECO:0000313" key="7">
    <source>
        <dbReference type="EMBL" id="GBE60457.1"/>
    </source>
</evidence>
<dbReference type="GO" id="GO:0008270">
    <property type="term" value="F:zinc ion binding"/>
    <property type="evidence" value="ECO:0007669"/>
    <property type="project" value="UniProtKB-KW"/>
</dbReference>
<evidence type="ECO:0000256" key="1">
    <source>
        <dbReference type="ARBA" id="ARBA00022723"/>
    </source>
</evidence>
<dbReference type="AlphaFoldDB" id="A0A2H6KBU4"/>
<feature type="region of interest" description="Disordered" evidence="5">
    <location>
        <begin position="768"/>
        <end position="840"/>
    </location>
</feature>
<dbReference type="InterPro" id="IPR013087">
    <property type="entry name" value="Znf_C2H2_type"/>
</dbReference>
<evidence type="ECO:0000259" key="6">
    <source>
        <dbReference type="PROSITE" id="PS50089"/>
    </source>
</evidence>
<dbReference type="GO" id="GO:0072344">
    <property type="term" value="P:rescue of stalled ribosome"/>
    <property type="evidence" value="ECO:0007669"/>
    <property type="project" value="InterPro"/>
</dbReference>
<feature type="compositionally biased region" description="Low complexity" evidence="5">
    <location>
        <begin position="820"/>
        <end position="829"/>
    </location>
</feature>
<dbReference type="EMBL" id="BDSA01000002">
    <property type="protein sequence ID" value="GBE60457.1"/>
    <property type="molecule type" value="Genomic_DNA"/>
</dbReference>
<dbReference type="InterPro" id="IPR044288">
    <property type="entry name" value="ZNF598/HEL2"/>
</dbReference>
<dbReference type="InterPro" id="IPR017907">
    <property type="entry name" value="Znf_RING_CS"/>
</dbReference>
<feature type="compositionally biased region" description="Basic and acidic residues" evidence="5">
    <location>
        <begin position="768"/>
        <end position="785"/>
    </location>
</feature>
<evidence type="ECO:0000256" key="4">
    <source>
        <dbReference type="PROSITE-ProRule" id="PRU00175"/>
    </source>
</evidence>
<gene>
    <name evidence="7" type="ORF">BOVATA_019500</name>
</gene>
<feature type="domain" description="RING-type" evidence="6">
    <location>
        <begin position="82"/>
        <end position="126"/>
    </location>
</feature>
<evidence type="ECO:0000313" key="8">
    <source>
        <dbReference type="Proteomes" id="UP000236319"/>
    </source>
</evidence>
<evidence type="ECO:0000256" key="5">
    <source>
        <dbReference type="SAM" id="MobiDB-lite"/>
    </source>
</evidence>
<reference evidence="7 8" key="1">
    <citation type="journal article" date="2017" name="BMC Genomics">
        <title>Whole-genome assembly of Babesia ovata and comparative genomics between closely related pathogens.</title>
        <authorList>
            <person name="Yamagishi J."/>
            <person name="Asada M."/>
            <person name="Hakimi H."/>
            <person name="Tanaka T.Q."/>
            <person name="Sugimoto C."/>
            <person name="Kawazu S."/>
        </authorList>
    </citation>
    <scope>NUCLEOTIDE SEQUENCE [LARGE SCALE GENOMIC DNA]</scope>
    <source>
        <strain evidence="7 8">Miyake</strain>
    </source>
</reference>
<dbReference type="GO" id="GO:0016567">
    <property type="term" value="P:protein ubiquitination"/>
    <property type="evidence" value="ECO:0007669"/>
    <property type="project" value="TreeGrafter"/>
</dbReference>
<evidence type="ECO:0000256" key="3">
    <source>
        <dbReference type="ARBA" id="ARBA00022833"/>
    </source>
</evidence>
<dbReference type="RefSeq" id="XP_028866700.1">
    <property type="nucleotide sequence ID" value="XM_029010867.1"/>
</dbReference>
<dbReference type="GO" id="GO:0043022">
    <property type="term" value="F:ribosome binding"/>
    <property type="evidence" value="ECO:0007669"/>
    <property type="project" value="TreeGrafter"/>
</dbReference>
<keyword evidence="8" id="KW-1185">Reference proteome</keyword>
<dbReference type="PROSITE" id="PS50089">
    <property type="entry name" value="ZF_RING_2"/>
    <property type="match status" value="1"/>
</dbReference>
<name>A0A2H6KBU4_9APIC</name>
<accession>A0A2H6KBU4</accession>
<sequence>MGSRRRFGPEGGPVNGNVPRGRARWPANLGSPYTLFRDNLHDSILDVYMQSGVARLQSLSREQLAAVAQQPVSEHFHSYMCCSICYENALICAVGKCTHLMCFLCMMRLKNFYDDDCNVHQCPYCKQESDVLVIRANPFFAHFAVEQSLYSQEGSRELTRSSIESLLRVLSVDTPFDRSILSQGVVNIKDLFGVFLRTVDMKRDNVMKAPGSKLQHLVRKAQQLSIKEREERDPFKDVYNAKQSRQRFEGDYVVAGEHRLVFEHPNIYMLFRTVSSALCWVPECKAHWHTNMPLDAPELLLKALEKLYQQRHTSFESLNKHLKSKHGLVFCDICQSHLSLKNFVCEMPLYRLEDIKSHVRFGDPDRVPPIPAHVMCSACRRMQWDNTELKRHAKSDHFYCNLCDAEGALCEIFGEYGTLFSHFKTYHYPCEEPDCMFVVFPDDLQLQLHYMSKHPTVHRSSSSRQKKAQPPLQQAVATVTKTAATVCTLPTSSLPWDGNIRIIPDVEPVAPEPTPEPEPQPEQKVVSAEFEEWLRKREYLTDPQLRTSAKSTELLNAFAQTMINLKLGSTVRQFDFDTFSVNCATRVQCDLERVLTIVKSSTFPPRCELWERLPADFQSHVEEVLADFRVQYGSFVEDSISGKSQEAGAPTLLDLVKTSMSYLMVFLYSINFHVEYEKLLRSVKASSVEYKVSPNGLMLLNVLEDMVPMASKILVKQAFDWVVKALEGAVDNVSAMKQQPASLTAVVKKKTKSGSEFSLEVLNPGRDLSKEMGQHKLQKRQEQLLKRMGRKPNAWGKVKDTPEKRATAAEPAPEPEEPAPESTPAPEATPTDKPDEPAVDNERYVISIEDSFRKSLNSDFYAAMVDVIRNALAVNDSKFNVTSPEHRLRETTCIKINQLLMSGTRRFTTLSEFVPMQLLESLQALEPEFYRLVKEARMVNDVDGPAKKWSYRCANALRRCRVEHLEVLDYYLTANAAAMALRSDAEFPSLGNGSGAKSSVTRRNYAQALNVKSSKNFVLLDSEFPALG</sequence>
<organism evidence="7 8">
    <name type="scientific">Babesia ovata</name>
    <dbReference type="NCBI Taxonomy" id="189622"/>
    <lineage>
        <taxon>Eukaryota</taxon>
        <taxon>Sar</taxon>
        <taxon>Alveolata</taxon>
        <taxon>Apicomplexa</taxon>
        <taxon>Aconoidasida</taxon>
        <taxon>Piroplasmida</taxon>
        <taxon>Babesiidae</taxon>
        <taxon>Babesia</taxon>
    </lineage>
</organism>
<dbReference type="GeneID" id="39874227"/>
<dbReference type="PROSITE" id="PS00518">
    <property type="entry name" value="ZF_RING_1"/>
    <property type="match status" value="1"/>
</dbReference>
<dbReference type="Proteomes" id="UP000236319">
    <property type="component" value="Unassembled WGS sequence"/>
</dbReference>
<comment type="caution">
    <text evidence="7">The sequence shown here is derived from an EMBL/GenBank/DDBJ whole genome shotgun (WGS) entry which is preliminary data.</text>
</comment>
<evidence type="ECO:0000256" key="2">
    <source>
        <dbReference type="ARBA" id="ARBA00022771"/>
    </source>
</evidence>
<dbReference type="SUPFAM" id="SSF57850">
    <property type="entry name" value="RING/U-box"/>
    <property type="match status" value="1"/>
</dbReference>
<proteinExistence type="predicted"/>